<proteinExistence type="predicted"/>
<name>A0A1G1WEG5_9BACT</name>
<dbReference type="STRING" id="1802595.A2134_03055"/>
<gene>
    <name evidence="2" type="ORF">A2134_03055</name>
</gene>
<keyword evidence="1" id="KW-0472">Membrane</keyword>
<evidence type="ECO:0000256" key="1">
    <source>
        <dbReference type="SAM" id="Phobius"/>
    </source>
</evidence>
<evidence type="ECO:0000313" key="3">
    <source>
        <dbReference type="Proteomes" id="UP000178162"/>
    </source>
</evidence>
<evidence type="ECO:0008006" key="4">
    <source>
        <dbReference type="Google" id="ProtNLM"/>
    </source>
</evidence>
<keyword evidence="1" id="KW-0812">Transmembrane</keyword>
<dbReference type="AlphaFoldDB" id="A0A1G1WEG5"/>
<comment type="caution">
    <text evidence="2">The sequence shown here is derived from an EMBL/GenBank/DDBJ whole genome shotgun (WGS) entry which is preliminary data.</text>
</comment>
<sequence length="510" mass="55718">MKQIEFETDVSLEQILQNIKEEAEDQLLIKLPSDAVVLKKPYNKKIIEQASVQFGKSITISIPDTTPSAADELEEKTTQEDFVEGKDVAEQVIKNISHQPISTIVKKVGFLAKAKKIAAKRFLKVPLFVWSAAIVLTFIIFPAILLWFIPSATVNILVENKPIETDAVIIASAQVSEIDAEGNVIPLKTESITKTGLENAKATGKKTVGDPAKGRVRIVNFSLSLNANVKKGTKLTVVEGSAAGLQFALDSDVFIPVATKSADLKIIVGEKGANVTAVKIGEKGNVTAGTKLKVGDYNREFLESVNDVDFSGGNSHEAIVVSEDDQKKLLESLTEKLKNESEEELKAKLGDINIPEGGVETEVIKQTFDKAVGEETKEFSLSLEVKTTAKIFEANDIKEVMKKVLEPSIPEGFVISEEDIEIESEVLEKQSPDSLKILGKIKSVLKPKLDLEKVKHDLARRRFGTGKFYLENLGNVSGSEISVRPGFFKIFGILPPNPARIEVKTVVKGQ</sequence>
<protein>
    <recommendedName>
        <fullName evidence="4">Baseplate protein J-like domain-containing protein</fullName>
    </recommendedName>
</protein>
<evidence type="ECO:0000313" key="2">
    <source>
        <dbReference type="EMBL" id="OGY26092.1"/>
    </source>
</evidence>
<dbReference type="Proteomes" id="UP000178162">
    <property type="component" value="Unassembled WGS sequence"/>
</dbReference>
<keyword evidence="1" id="KW-1133">Transmembrane helix</keyword>
<dbReference type="EMBL" id="MHCR01000002">
    <property type="protein sequence ID" value="OGY26092.1"/>
    <property type="molecule type" value="Genomic_DNA"/>
</dbReference>
<feature type="transmembrane region" description="Helical" evidence="1">
    <location>
        <begin position="125"/>
        <end position="149"/>
    </location>
</feature>
<accession>A0A1G1WEG5</accession>
<organism evidence="2 3">
    <name type="scientific">Candidatus Woykebacteria bacterium RBG_16_39_9b</name>
    <dbReference type="NCBI Taxonomy" id="1802595"/>
    <lineage>
        <taxon>Bacteria</taxon>
        <taxon>Candidatus Woykeibacteriota</taxon>
    </lineage>
</organism>
<reference evidence="2 3" key="1">
    <citation type="journal article" date="2016" name="Nat. Commun.">
        <title>Thousands of microbial genomes shed light on interconnected biogeochemical processes in an aquifer system.</title>
        <authorList>
            <person name="Anantharaman K."/>
            <person name="Brown C.T."/>
            <person name="Hug L.A."/>
            <person name="Sharon I."/>
            <person name="Castelle C.J."/>
            <person name="Probst A.J."/>
            <person name="Thomas B.C."/>
            <person name="Singh A."/>
            <person name="Wilkins M.J."/>
            <person name="Karaoz U."/>
            <person name="Brodie E.L."/>
            <person name="Williams K.H."/>
            <person name="Hubbard S.S."/>
            <person name="Banfield J.F."/>
        </authorList>
    </citation>
    <scope>NUCLEOTIDE SEQUENCE [LARGE SCALE GENOMIC DNA]</scope>
</reference>